<name>A0ABT7ETP8_9GAMM</name>
<protein>
    <submittedName>
        <fullName evidence="2">Formyltransferase family protein</fullName>
    </submittedName>
</protein>
<dbReference type="PANTHER" id="PTHR11138:SF5">
    <property type="entry name" value="METHIONYL-TRNA FORMYLTRANSFERASE, MITOCHONDRIAL"/>
    <property type="match status" value="1"/>
</dbReference>
<proteinExistence type="predicted"/>
<dbReference type="Proteomes" id="UP001231915">
    <property type="component" value="Unassembled WGS sequence"/>
</dbReference>
<evidence type="ECO:0000313" key="2">
    <source>
        <dbReference type="EMBL" id="MDK2598431.1"/>
    </source>
</evidence>
<keyword evidence="3" id="KW-1185">Reference proteome</keyword>
<dbReference type="EMBL" id="JASJUT010000018">
    <property type="protein sequence ID" value="MDK2598431.1"/>
    <property type="molecule type" value="Genomic_DNA"/>
</dbReference>
<accession>A0ABT7ETP8</accession>
<dbReference type="Gene3D" id="3.40.50.170">
    <property type="entry name" value="Formyl transferase, N-terminal domain"/>
    <property type="match status" value="1"/>
</dbReference>
<evidence type="ECO:0000313" key="3">
    <source>
        <dbReference type="Proteomes" id="UP001231915"/>
    </source>
</evidence>
<organism evidence="2 3">
    <name type="scientific">Pseudoalteromonas obscura</name>
    <dbReference type="NCBI Taxonomy" id="3048491"/>
    <lineage>
        <taxon>Bacteria</taxon>
        <taxon>Pseudomonadati</taxon>
        <taxon>Pseudomonadota</taxon>
        <taxon>Gammaproteobacteria</taxon>
        <taxon>Alteromonadales</taxon>
        <taxon>Pseudoalteromonadaceae</taxon>
        <taxon>Pseudoalteromonas</taxon>
    </lineage>
</organism>
<dbReference type="SUPFAM" id="SSF53328">
    <property type="entry name" value="Formyltransferase"/>
    <property type="match status" value="1"/>
</dbReference>
<comment type="caution">
    <text evidence="2">The sequence shown here is derived from an EMBL/GenBank/DDBJ whole genome shotgun (WGS) entry which is preliminary data.</text>
</comment>
<dbReference type="PANTHER" id="PTHR11138">
    <property type="entry name" value="METHIONYL-TRNA FORMYLTRANSFERASE"/>
    <property type="match status" value="1"/>
</dbReference>
<reference evidence="2 3" key="1">
    <citation type="submission" date="2023-05" db="EMBL/GenBank/DDBJ databases">
        <title>Pseudoalteromonas ardens sp. nov., Pseudoalteromonas obscura sp. nov., and Pseudoalteromonas umbrosa sp. nov., isolated from the coral Montipora capitata.</title>
        <authorList>
            <person name="Thomas E.M."/>
            <person name="Smith E.M."/>
            <person name="Papke E."/>
            <person name="Shlafstein M.D."/>
            <person name="Oline D.K."/>
            <person name="Videau P."/>
            <person name="Saw J.H."/>
            <person name="Strangman W.K."/>
            <person name="Ushijima B."/>
        </authorList>
    </citation>
    <scope>NUCLEOTIDE SEQUENCE [LARGE SCALE GENOMIC DNA]</scope>
    <source>
        <strain evidence="2 3">P94</strain>
    </source>
</reference>
<dbReference type="InterPro" id="IPR036477">
    <property type="entry name" value="Formyl_transf_N_sf"/>
</dbReference>
<gene>
    <name evidence="2" type="ORF">QNM18_25585</name>
</gene>
<dbReference type="Pfam" id="PF00551">
    <property type="entry name" value="Formyl_trans_N"/>
    <property type="match status" value="1"/>
</dbReference>
<sequence length="214" mass="24324">MIQKFLAKSYKVSLFAFPFQHRPHQARAFEERPYQIIPLDIESFCQKAGVNYIEVPGWDEAGASVVNSVAQKPDYFITVIAKIIPQHFIDGNTIINAHPGLLPENRGVDAFKWSIVNQAPVGISLHVINRHIDAGRVLKRLEVPVIASDSYDDLCARAYDMECDLLANFVQYLDNNQACNEVDINSPLSRKSIPEEQNQKFDSVFQEYKKRVCL</sequence>
<dbReference type="InterPro" id="IPR002376">
    <property type="entry name" value="Formyl_transf_N"/>
</dbReference>
<feature type="domain" description="Formyl transferase N-terminal" evidence="1">
    <location>
        <begin position="71"/>
        <end position="167"/>
    </location>
</feature>
<evidence type="ECO:0000259" key="1">
    <source>
        <dbReference type="Pfam" id="PF00551"/>
    </source>
</evidence>